<dbReference type="EMBL" id="JBAHYK010003105">
    <property type="protein sequence ID" value="KAL0563933.1"/>
    <property type="molecule type" value="Genomic_DNA"/>
</dbReference>
<evidence type="ECO:0000313" key="1">
    <source>
        <dbReference type="EMBL" id="KAL0563933.1"/>
    </source>
</evidence>
<accession>A0ABR3EM55</accession>
<sequence>MPAYRRKMACAYANESTAKKPRVSKPKVVLTEEEKIDKKIQQELNKIKRERKKEWEAQLVPAVVNEQFRWPADTKGLYKSEAKSLYKLTPKEIETLRAEHIACSPKTFVRLEDVTALAKRKAEFFDEPFQEVPWYRIGCLHTKYQDNGRRTKTNWSGTTSYSR</sequence>
<evidence type="ECO:0000313" key="2">
    <source>
        <dbReference type="Proteomes" id="UP001465976"/>
    </source>
</evidence>
<dbReference type="Proteomes" id="UP001465976">
    <property type="component" value="Unassembled WGS sequence"/>
</dbReference>
<keyword evidence="2" id="KW-1185">Reference proteome</keyword>
<proteinExistence type="predicted"/>
<organism evidence="1 2">
    <name type="scientific">Marasmius crinis-equi</name>
    <dbReference type="NCBI Taxonomy" id="585013"/>
    <lineage>
        <taxon>Eukaryota</taxon>
        <taxon>Fungi</taxon>
        <taxon>Dikarya</taxon>
        <taxon>Basidiomycota</taxon>
        <taxon>Agaricomycotina</taxon>
        <taxon>Agaricomycetes</taxon>
        <taxon>Agaricomycetidae</taxon>
        <taxon>Agaricales</taxon>
        <taxon>Marasmiineae</taxon>
        <taxon>Marasmiaceae</taxon>
        <taxon>Marasmius</taxon>
    </lineage>
</organism>
<gene>
    <name evidence="1" type="ORF">V5O48_018125</name>
</gene>
<reference evidence="1 2" key="1">
    <citation type="submission" date="2024-02" db="EMBL/GenBank/DDBJ databases">
        <title>A draft genome for the cacao thread blight pathogen Marasmius crinis-equi.</title>
        <authorList>
            <person name="Cohen S.P."/>
            <person name="Baruah I.K."/>
            <person name="Amoako-Attah I."/>
            <person name="Bukari Y."/>
            <person name="Meinhardt L.W."/>
            <person name="Bailey B.A."/>
        </authorList>
    </citation>
    <scope>NUCLEOTIDE SEQUENCE [LARGE SCALE GENOMIC DNA]</scope>
    <source>
        <strain evidence="1 2">GH-76</strain>
    </source>
</reference>
<name>A0ABR3EM55_9AGAR</name>
<comment type="caution">
    <text evidence="1">The sequence shown here is derived from an EMBL/GenBank/DDBJ whole genome shotgun (WGS) entry which is preliminary data.</text>
</comment>
<protein>
    <submittedName>
        <fullName evidence="1">Uncharacterized protein</fullName>
    </submittedName>
</protein>